<evidence type="ECO:0000313" key="3">
    <source>
        <dbReference type="Proteomes" id="UP001282284"/>
    </source>
</evidence>
<protein>
    <recommendedName>
        <fullName evidence="4">Haemolysin XhlA</fullName>
    </recommendedName>
</protein>
<feature type="transmembrane region" description="Helical" evidence="1">
    <location>
        <begin position="83"/>
        <end position="105"/>
    </location>
</feature>
<dbReference type="EMBL" id="JAUBDI010000010">
    <property type="protein sequence ID" value="MDW0113755.1"/>
    <property type="molecule type" value="Genomic_DNA"/>
</dbReference>
<keyword evidence="1" id="KW-1133">Transmembrane helix</keyword>
<gene>
    <name evidence="2" type="ORF">QT711_11205</name>
</gene>
<sequence length="107" mass="12359">MESIVQDHEKRILELEKNYGEVRKEITVVQTSQAKIENMLYTQNTEQKELIDKHQREQTVLLDTLLSHTLGIKKDNNKQRKDILIALFGGGGILFLLIETLQKWIGG</sequence>
<evidence type="ECO:0000256" key="1">
    <source>
        <dbReference type="SAM" id="Phobius"/>
    </source>
</evidence>
<keyword evidence="1" id="KW-0812">Transmembrane</keyword>
<evidence type="ECO:0000313" key="2">
    <source>
        <dbReference type="EMBL" id="MDW0113755.1"/>
    </source>
</evidence>
<reference evidence="2 3" key="1">
    <citation type="submission" date="2023-06" db="EMBL/GenBank/DDBJ databases">
        <title>Sporosarcina sp. nov., isolated from Korean traditional fermented seafood 'Jeotgal'.</title>
        <authorList>
            <person name="Yang A.I."/>
            <person name="Shin N.-R."/>
        </authorList>
    </citation>
    <scope>NUCLEOTIDE SEQUENCE [LARGE SCALE GENOMIC DNA]</scope>
    <source>
        <strain evidence="2 3">KCTC13119</strain>
    </source>
</reference>
<evidence type="ECO:0008006" key="4">
    <source>
        <dbReference type="Google" id="ProtNLM"/>
    </source>
</evidence>
<proteinExistence type="predicted"/>
<comment type="caution">
    <text evidence="2">The sequence shown here is derived from an EMBL/GenBank/DDBJ whole genome shotgun (WGS) entry which is preliminary data.</text>
</comment>
<keyword evidence="3" id="KW-1185">Reference proteome</keyword>
<dbReference type="Proteomes" id="UP001282284">
    <property type="component" value="Unassembled WGS sequence"/>
</dbReference>
<accession>A0ABU4GBT0</accession>
<name>A0ABU4GBT0_9BACL</name>
<keyword evidence="1" id="KW-0472">Membrane</keyword>
<dbReference type="RefSeq" id="WP_317944301.1">
    <property type="nucleotide sequence ID" value="NZ_JAUBDI010000010.1"/>
</dbReference>
<organism evidence="2 3">
    <name type="scientific">Sporosarcina saromensis</name>
    <dbReference type="NCBI Taxonomy" id="359365"/>
    <lineage>
        <taxon>Bacteria</taxon>
        <taxon>Bacillati</taxon>
        <taxon>Bacillota</taxon>
        <taxon>Bacilli</taxon>
        <taxon>Bacillales</taxon>
        <taxon>Caryophanaceae</taxon>
        <taxon>Sporosarcina</taxon>
    </lineage>
</organism>